<dbReference type="EMBL" id="JANDJP010000021">
    <property type="protein sequence ID" value="MDF9914873.1"/>
    <property type="molecule type" value="Genomic_DNA"/>
</dbReference>
<sequence>MKKINIFLGLGVLLITLSGCGSNGSKHQTSTHNTVTNSSKQFESSSYSNSEKKEKQKPVLNQWGDDIRDPHVTTDSFVAPNFTFKFTKVTTAPHFESDKMDATFYYSFQNTSDKTDKPQNINPSELFYSIIKFQQESDTSIVDLQSGNPDNITDEQEQMELAAQNKVKPGATVNLFDAVELDNTNYPLKAICYDDTTQQDKVGTITLNYKGQ</sequence>
<organism evidence="5 6">
    <name type="scientific">Furfurilactobacillus milii</name>
    <dbReference type="NCBI Taxonomy" id="2888272"/>
    <lineage>
        <taxon>Bacteria</taxon>
        <taxon>Bacillati</taxon>
        <taxon>Bacillota</taxon>
        <taxon>Bacilli</taxon>
        <taxon>Lactobacillales</taxon>
        <taxon>Lactobacillaceae</taxon>
        <taxon>Furfurilactobacillus</taxon>
    </lineage>
</organism>
<protein>
    <submittedName>
        <fullName evidence="5">DUF5067 domain-containing protein</fullName>
    </submittedName>
</protein>
<dbReference type="RefSeq" id="WP_178943178.1">
    <property type="nucleotide sequence ID" value="NZ_JAIWJG010000018.1"/>
</dbReference>
<evidence type="ECO:0000256" key="2">
    <source>
        <dbReference type="SAM" id="MobiDB-lite"/>
    </source>
</evidence>
<evidence type="ECO:0000313" key="5">
    <source>
        <dbReference type="EMBL" id="MDF9914873.1"/>
    </source>
</evidence>
<dbReference type="Pfam" id="PF16729">
    <property type="entry name" value="DUF5067"/>
    <property type="match status" value="1"/>
</dbReference>
<dbReference type="PROSITE" id="PS51257">
    <property type="entry name" value="PROKAR_LIPOPROTEIN"/>
    <property type="match status" value="1"/>
</dbReference>
<evidence type="ECO:0000259" key="4">
    <source>
        <dbReference type="Pfam" id="PF16729"/>
    </source>
</evidence>
<name>A0ABT6DCK4_9LACO</name>
<feature type="compositionally biased region" description="Polar residues" evidence="2">
    <location>
        <begin position="23"/>
        <end position="36"/>
    </location>
</feature>
<feature type="compositionally biased region" description="Low complexity" evidence="2">
    <location>
        <begin position="37"/>
        <end position="49"/>
    </location>
</feature>
<comment type="caution">
    <text evidence="5">The sequence shown here is derived from an EMBL/GenBank/DDBJ whole genome shotgun (WGS) entry which is preliminary data.</text>
</comment>
<keyword evidence="1 3" id="KW-0732">Signal</keyword>
<accession>A0ABT6DCK4</accession>
<feature type="domain" description="DUF5067" evidence="4">
    <location>
        <begin position="73"/>
        <end position="189"/>
    </location>
</feature>
<reference evidence="5" key="1">
    <citation type="submission" date="2022-06" db="EMBL/GenBank/DDBJ databases">
        <title>Antifungal cultures and metabolites of lactic acid bacteria for use in dairy fermentations.</title>
        <authorList>
            <person name="Zhao Z."/>
            <person name="Gaenzle M."/>
        </authorList>
    </citation>
    <scope>NUCLEOTIDE SEQUENCE</scope>
    <source>
        <strain evidence="5">FUA3126</strain>
    </source>
</reference>
<feature type="region of interest" description="Disordered" evidence="2">
    <location>
        <begin position="23"/>
        <end position="67"/>
    </location>
</feature>
<evidence type="ECO:0000256" key="3">
    <source>
        <dbReference type="SAM" id="SignalP"/>
    </source>
</evidence>
<gene>
    <name evidence="5" type="ORF">NNA32_11545</name>
</gene>
<proteinExistence type="predicted"/>
<dbReference type="Gene3D" id="2.60.40.1240">
    <property type="match status" value="1"/>
</dbReference>
<evidence type="ECO:0000256" key="1">
    <source>
        <dbReference type="ARBA" id="ARBA00022729"/>
    </source>
</evidence>
<dbReference type="Proteomes" id="UP001152867">
    <property type="component" value="Unassembled WGS sequence"/>
</dbReference>
<dbReference type="InterPro" id="IPR031989">
    <property type="entry name" value="DUF5067"/>
</dbReference>
<evidence type="ECO:0000313" key="6">
    <source>
        <dbReference type="Proteomes" id="UP001152867"/>
    </source>
</evidence>
<dbReference type="InterPro" id="IPR029050">
    <property type="entry name" value="Immunoprotect_excell_Ig-like"/>
</dbReference>
<keyword evidence="6" id="KW-1185">Reference proteome</keyword>
<feature type="chain" id="PRO_5045604490" evidence="3">
    <location>
        <begin position="22"/>
        <end position="212"/>
    </location>
</feature>
<feature type="signal peptide" evidence="3">
    <location>
        <begin position="1"/>
        <end position="21"/>
    </location>
</feature>